<name>A0AC35GX67_9BILA</name>
<reference evidence="2" key="1">
    <citation type="submission" date="2022-11" db="UniProtKB">
        <authorList>
            <consortium name="WormBaseParasite"/>
        </authorList>
    </citation>
    <scope>IDENTIFICATION</scope>
</reference>
<protein>
    <submittedName>
        <fullName evidence="2">Uncharacterized protein</fullName>
    </submittedName>
</protein>
<sequence>PHNIANLQMNVTQIYNNTRFYKLEKKIGYTFRDRSYLVQAFTHASFTYNRVTGCYQRLEFLGDAVLDYLITRYLFEHRTIYSPGVLTDLRSALVNNVIFASLAVKNNMQKYLLVTAPPLISMIERFVELHKQKGEVNFNDDMFMVTEDEVIEGAEEDVEVPKALGDIFESLAGAIYLDCDMDLRIVWRVFYNIMKDTIERCCRNPPQSPIRELFEMKSHKVRFTKVERLIEKSGARVTVDIDNGKLSFSGVGRSYRIAKTTAAKNALRYLRSLDANKEQEQKS</sequence>
<dbReference type="WBParaSite" id="PS1159_v2.g9166.t1">
    <property type="protein sequence ID" value="PS1159_v2.g9166.t1"/>
    <property type="gene ID" value="PS1159_v2.g9166"/>
</dbReference>
<organism evidence="1 2">
    <name type="scientific">Panagrolaimus sp. PS1159</name>
    <dbReference type="NCBI Taxonomy" id="55785"/>
    <lineage>
        <taxon>Eukaryota</taxon>
        <taxon>Metazoa</taxon>
        <taxon>Ecdysozoa</taxon>
        <taxon>Nematoda</taxon>
        <taxon>Chromadorea</taxon>
        <taxon>Rhabditida</taxon>
        <taxon>Tylenchina</taxon>
        <taxon>Panagrolaimomorpha</taxon>
        <taxon>Panagrolaimoidea</taxon>
        <taxon>Panagrolaimidae</taxon>
        <taxon>Panagrolaimus</taxon>
    </lineage>
</organism>
<dbReference type="Proteomes" id="UP000887580">
    <property type="component" value="Unplaced"/>
</dbReference>
<accession>A0AC35GX67</accession>
<evidence type="ECO:0000313" key="2">
    <source>
        <dbReference type="WBParaSite" id="PS1159_v2.g9166.t1"/>
    </source>
</evidence>
<proteinExistence type="predicted"/>
<evidence type="ECO:0000313" key="1">
    <source>
        <dbReference type="Proteomes" id="UP000887580"/>
    </source>
</evidence>